<dbReference type="PIRSF" id="PIRSF000124">
    <property type="entry name" value="UDPglc_GDPman_dh"/>
    <property type="match status" value="1"/>
</dbReference>
<dbReference type="GO" id="GO:0051287">
    <property type="term" value="F:NAD binding"/>
    <property type="evidence" value="ECO:0007669"/>
    <property type="project" value="InterPro"/>
</dbReference>
<feature type="binding site" evidence="10">
    <location>
        <position position="35"/>
    </location>
    <ligand>
        <name>NAD(+)</name>
        <dbReference type="ChEBI" id="CHEBI:57540"/>
    </ligand>
</feature>
<dbReference type="InterPro" id="IPR028357">
    <property type="entry name" value="UDPglc_DH_bac"/>
</dbReference>
<dbReference type="SUPFAM" id="SSF52413">
    <property type="entry name" value="UDP-glucose/GDP-mannose dehydrogenase C-terminal domain"/>
    <property type="match status" value="1"/>
</dbReference>
<feature type="binding site" evidence="10">
    <location>
        <position position="30"/>
    </location>
    <ligand>
        <name>NAD(+)</name>
        <dbReference type="ChEBI" id="CHEBI:57540"/>
    </ligand>
</feature>
<feature type="binding site" evidence="9">
    <location>
        <position position="265"/>
    </location>
    <ligand>
        <name>substrate</name>
    </ligand>
</feature>
<feature type="binding site" evidence="10">
    <location>
        <position position="124"/>
    </location>
    <ligand>
        <name>NAD(+)</name>
        <dbReference type="ChEBI" id="CHEBI:57540"/>
    </ligand>
</feature>
<comment type="pathway">
    <text evidence="1">Nucleotide-sugar biosynthesis; UDP-alpha-D-glucuronate biosynthesis; UDP-alpha-D-glucuronate from UDP-alpha-D-glucose: step 1/1.</text>
</comment>
<dbReference type="SUPFAM" id="SSF51735">
    <property type="entry name" value="NAD(P)-binding Rossmann-fold domains"/>
    <property type="match status" value="1"/>
</dbReference>
<organism evidence="12 13">
    <name type="scientific">Eiseniibacteriota bacterium</name>
    <dbReference type="NCBI Taxonomy" id="2212470"/>
    <lineage>
        <taxon>Bacteria</taxon>
        <taxon>Candidatus Eiseniibacteriota</taxon>
    </lineage>
</organism>
<proteinExistence type="inferred from homology"/>
<dbReference type="EMBL" id="VBOS01000201">
    <property type="protein sequence ID" value="TMQ55719.1"/>
    <property type="molecule type" value="Genomic_DNA"/>
</dbReference>
<keyword evidence="4 7" id="KW-0560">Oxidoreductase</keyword>
<feature type="domain" description="UDP-glucose/GDP-mannose dehydrogenase C-terminal" evidence="11">
    <location>
        <begin position="317"/>
        <end position="425"/>
    </location>
</feature>
<comment type="similarity">
    <text evidence="2 7">Belongs to the UDP-glucose/GDP-mannose dehydrogenase family.</text>
</comment>
<reference evidence="12 13" key="1">
    <citation type="journal article" date="2019" name="Nat. Microbiol.">
        <title>Mediterranean grassland soil C-N compound turnover is dependent on rainfall and depth, and is mediated by genomically divergent microorganisms.</title>
        <authorList>
            <person name="Diamond S."/>
            <person name="Andeer P.F."/>
            <person name="Li Z."/>
            <person name="Crits-Christoph A."/>
            <person name="Burstein D."/>
            <person name="Anantharaman K."/>
            <person name="Lane K.R."/>
            <person name="Thomas B.C."/>
            <person name="Pan C."/>
            <person name="Northen T.R."/>
            <person name="Banfield J.F."/>
        </authorList>
    </citation>
    <scope>NUCLEOTIDE SEQUENCE [LARGE SCALE GENOMIC DNA]</scope>
    <source>
        <strain evidence="12">WS_2</strain>
    </source>
</reference>
<dbReference type="PANTHER" id="PTHR43750:SF1">
    <property type="entry name" value="GDP-MANNOSE 6-DEHYDROGENASE"/>
    <property type="match status" value="1"/>
</dbReference>
<dbReference type="PIRSF" id="PIRSF500134">
    <property type="entry name" value="UDPglc_DH_bac"/>
    <property type="match status" value="1"/>
</dbReference>
<feature type="binding site" evidence="10">
    <location>
        <position position="331"/>
    </location>
    <ligand>
        <name>NAD(+)</name>
        <dbReference type="ChEBI" id="CHEBI:57540"/>
    </ligand>
</feature>
<keyword evidence="5 7" id="KW-0520">NAD</keyword>
<gene>
    <name evidence="12" type="ORF">E6K72_06005</name>
</gene>
<dbReference type="InterPro" id="IPR014027">
    <property type="entry name" value="UDP-Glc/GDP-Man_DH_C"/>
</dbReference>
<evidence type="ECO:0000256" key="6">
    <source>
        <dbReference type="ARBA" id="ARBA00047473"/>
    </source>
</evidence>
<sequence length="438" mass="47137">MRVVVVGLGYVGSVCSACLASRGHSVVGVDVSESKVGQIEAGKSPIVEAGLGELIEEGHRSGRLTATTRIAEAMPGAEVVLICVGTPSHEDGSLNLDHVKGAAGEVGTALRGSGTFTTVVMRSTMLPGSVENELRPVLERTSGLVAGRDFGIACNPEFLREGTAVADFFGAEITVIGAGDPRSAAALSAMYQGVGGDVVVTAIRTAEMLKYVNNAFHALKVSFANEVGRWARREGVDSHEVMRLFCRDTRLNLSATYLRPGFAFGGSCLPKDLRALNQRTRHHDLELPVLGAVMRSNERHVEEAIHLIERLRRRRVGVLGLSFKAGTDDLRESPILRVVGTLVGKGYSLLLHDPNIDMERVLGANRRFVESEVPYLPERLRPSAREVVEGSEVVVVGNDSREYREVGALLKPGQALVDLVHGVDRKTVAHAEYHGLAW</sequence>
<name>A0A538SWE9_UNCEI</name>
<dbReference type="Pfam" id="PF03720">
    <property type="entry name" value="UDPG_MGDP_dh_C"/>
    <property type="match status" value="1"/>
</dbReference>
<feature type="binding site" evidence="9">
    <location>
        <position position="210"/>
    </location>
    <ligand>
        <name>substrate</name>
    </ligand>
</feature>
<dbReference type="PANTHER" id="PTHR43750">
    <property type="entry name" value="UDP-GLUCOSE 6-DEHYDROGENASE TUAD"/>
    <property type="match status" value="1"/>
</dbReference>
<dbReference type="InterPro" id="IPR008927">
    <property type="entry name" value="6-PGluconate_DH-like_C_sf"/>
</dbReference>
<accession>A0A538SWE9</accession>
<feature type="binding site" evidence="10">
    <location>
        <position position="161"/>
    </location>
    <ligand>
        <name>NAD(+)</name>
        <dbReference type="ChEBI" id="CHEBI:57540"/>
    </ligand>
</feature>
<comment type="caution">
    <text evidence="12">The sequence shown here is derived from an EMBL/GenBank/DDBJ whole genome shotgun (WGS) entry which is preliminary data.</text>
</comment>
<feature type="binding site" evidence="10">
    <location>
        <position position="86"/>
    </location>
    <ligand>
        <name>NAD(+)</name>
        <dbReference type="ChEBI" id="CHEBI:57540"/>
    </ligand>
</feature>
<dbReference type="InterPro" id="IPR014026">
    <property type="entry name" value="UDP-Glc/GDP-Man_DH_dimer"/>
</dbReference>
<evidence type="ECO:0000256" key="8">
    <source>
        <dbReference type="PIRSR" id="PIRSR500134-1"/>
    </source>
</evidence>
<dbReference type="Pfam" id="PF00984">
    <property type="entry name" value="UDPG_MGDP_dh"/>
    <property type="match status" value="1"/>
</dbReference>
<dbReference type="Gene3D" id="3.40.50.720">
    <property type="entry name" value="NAD(P)-binding Rossmann-like Domain"/>
    <property type="match status" value="2"/>
</dbReference>
<evidence type="ECO:0000256" key="5">
    <source>
        <dbReference type="ARBA" id="ARBA00023027"/>
    </source>
</evidence>
<dbReference type="SUPFAM" id="SSF48179">
    <property type="entry name" value="6-phosphogluconate dehydrogenase C-terminal domain-like"/>
    <property type="match status" value="1"/>
</dbReference>
<evidence type="ECO:0000256" key="2">
    <source>
        <dbReference type="ARBA" id="ARBA00006601"/>
    </source>
</evidence>
<evidence type="ECO:0000256" key="3">
    <source>
        <dbReference type="ARBA" id="ARBA00012954"/>
    </source>
</evidence>
<dbReference type="InterPro" id="IPR036291">
    <property type="entry name" value="NAD(P)-bd_dom_sf"/>
</dbReference>
<dbReference type="AlphaFoldDB" id="A0A538SWE9"/>
<evidence type="ECO:0000256" key="10">
    <source>
        <dbReference type="PIRSR" id="PIRSR500134-3"/>
    </source>
</evidence>
<dbReference type="GO" id="GO:0006065">
    <property type="term" value="P:UDP-glucuronate biosynthetic process"/>
    <property type="evidence" value="ECO:0007669"/>
    <property type="project" value="UniProtKB-UniPathway"/>
</dbReference>
<dbReference type="NCBIfam" id="TIGR03026">
    <property type="entry name" value="NDP-sugDHase"/>
    <property type="match status" value="1"/>
</dbReference>
<feature type="binding site" evidence="9">
    <location>
        <begin position="257"/>
        <end position="261"/>
    </location>
    <ligand>
        <name>substrate</name>
    </ligand>
</feature>
<dbReference type="GO" id="GO:0000271">
    <property type="term" value="P:polysaccharide biosynthetic process"/>
    <property type="evidence" value="ECO:0007669"/>
    <property type="project" value="InterPro"/>
</dbReference>
<evidence type="ECO:0000259" key="11">
    <source>
        <dbReference type="SMART" id="SM00984"/>
    </source>
</evidence>
<evidence type="ECO:0000313" key="13">
    <source>
        <dbReference type="Proteomes" id="UP000317716"/>
    </source>
</evidence>
<protein>
    <recommendedName>
        <fullName evidence="3 7">UDP-glucose 6-dehydrogenase</fullName>
        <ecNumber evidence="3 7">1.1.1.22</ecNumber>
    </recommendedName>
</protein>
<evidence type="ECO:0000256" key="4">
    <source>
        <dbReference type="ARBA" id="ARBA00023002"/>
    </source>
</evidence>
<dbReference type="InterPro" id="IPR001732">
    <property type="entry name" value="UDP-Glc/GDP-Man_DH_N"/>
</dbReference>
<dbReference type="InterPro" id="IPR017476">
    <property type="entry name" value="UDP-Glc/GDP-Man"/>
</dbReference>
<feature type="binding site" evidence="10">
    <location>
        <position position="271"/>
    </location>
    <ligand>
        <name>NAD(+)</name>
        <dbReference type="ChEBI" id="CHEBI:57540"/>
    </ligand>
</feature>
<feature type="active site" description="Nucleophile" evidence="8">
    <location>
        <position position="268"/>
    </location>
</feature>
<dbReference type="Gene3D" id="1.20.5.170">
    <property type="match status" value="1"/>
</dbReference>
<dbReference type="UniPathway" id="UPA00038">
    <property type="reaction ID" value="UER00491"/>
</dbReference>
<dbReference type="SMART" id="SM00984">
    <property type="entry name" value="UDPG_MGDP_dh_C"/>
    <property type="match status" value="1"/>
</dbReference>
<evidence type="ECO:0000313" key="12">
    <source>
        <dbReference type="EMBL" id="TMQ55719.1"/>
    </source>
</evidence>
<evidence type="ECO:0000256" key="1">
    <source>
        <dbReference type="ARBA" id="ARBA00004701"/>
    </source>
</evidence>
<dbReference type="InterPro" id="IPR036220">
    <property type="entry name" value="UDP-Glc/GDP-Man_DH_C_sf"/>
</dbReference>
<comment type="catalytic activity">
    <reaction evidence="6 7">
        <text>UDP-alpha-D-glucose + 2 NAD(+) + H2O = UDP-alpha-D-glucuronate + 2 NADH + 3 H(+)</text>
        <dbReference type="Rhea" id="RHEA:23596"/>
        <dbReference type="ChEBI" id="CHEBI:15377"/>
        <dbReference type="ChEBI" id="CHEBI:15378"/>
        <dbReference type="ChEBI" id="CHEBI:57540"/>
        <dbReference type="ChEBI" id="CHEBI:57945"/>
        <dbReference type="ChEBI" id="CHEBI:58052"/>
        <dbReference type="ChEBI" id="CHEBI:58885"/>
        <dbReference type="EC" id="1.1.1.22"/>
    </reaction>
</comment>
<evidence type="ECO:0000256" key="7">
    <source>
        <dbReference type="PIRNR" id="PIRNR000124"/>
    </source>
</evidence>
<feature type="binding site" evidence="9">
    <location>
        <position position="324"/>
    </location>
    <ligand>
        <name>substrate</name>
    </ligand>
</feature>
<dbReference type="GO" id="GO:0003979">
    <property type="term" value="F:UDP-glucose 6-dehydrogenase activity"/>
    <property type="evidence" value="ECO:0007669"/>
    <property type="project" value="UniProtKB-EC"/>
</dbReference>
<dbReference type="EC" id="1.1.1.22" evidence="3 7"/>
<dbReference type="Pfam" id="PF03721">
    <property type="entry name" value="UDPG_MGDP_dh_N"/>
    <property type="match status" value="1"/>
</dbReference>
<evidence type="ECO:0000256" key="9">
    <source>
        <dbReference type="PIRSR" id="PIRSR500134-2"/>
    </source>
</evidence>
<dbReference type="Proteomes" id="UP000317716">
    <property type="component" value="Unassembled WGS sequence"/>
</dbReference>
<feature type="binding site" evidence="9">
    <location>
        <begin position="158"/>
        <end position="161"/>
    </location>
    <ligand>
        <name>substrate</name>
    </ligand>
</feature>